<sequence>MLRLRINYNVAGWYRQIDGLCGTRSVLCECVSLRPHVRANMQARLASLWLMIENKSQLRN</sequence>
<dbReference type="EMBL" id="BMDZ01000007">
    <property type="protein sequence ID" value="GGB30969.1"/>
    <property type="molecule type" value="Genomic_DNA"/>
</dbReference>
<dbReference type="Proteomes" id="UP000603352">
    <property type="component" value="Unassembled WGS sequence"/>
</dbReference>
<evidence type="ECO:0000313" key="2">
    <source>
        <dbReference type="Proteomes" id="UP000603352"/>
    </source>
</evidence>
<proteinExistence type="predicted"/>
<evidence type="ECO:0000313" key="1">
    <source>
        <dbReference type="EMBL" id="GGB30969.1"/>
    </source>
</evidence>
<gene>
    <name evidence="1" type="ORF">GCM10011505_10440</name>
</gene>
<keyword evidence="2" id="KW-1185">Reference proteome</keyword>
<name>A0ABQ1IAX7_9PROT</name>
<comment type="caution">
    <text evidence="1">The sequence shown here is derived from an EMBL/GenBank/DDBJ whole genome shotgun (WGS) entry which is preliminary data.</text>
</comment>
<protein>
    <submittedName>
        <fullName evidence="1">Uncharacterized protein</fullName>
    </submittedName>
</protein>
<accession>A0ABQ1IAX7</accession>
<organism evidence="1 2">
    <name type="scientific">Tistrella bauzanensis</name>
    <dbReference type="NCBI Taxonomy" id="657419"/>
    <lineage>
        <taxon>Bacteria</taxon>
        <taxon>Pseudomonadati</taxon>
        <taxon>Pseudomonadota</taxon>
        <taxon>Alphaproteobacteria</taxon>
        <taxon>Geminicoccales</taxon>
        <taxon>Geminicoccaceae</taxon>
        <taxon>Tistrella</taxon>
    </lineage>
</organism>
<reference evidence="2" key="1">
    <citation type="journal article" date="2019" name="Int. J. Syst. Evol. Microbiol.">
        <title>The Global Catalogue of Microorganisms (GCM) 10K type strain sequencing project: providing services to taxonomists for standard genome sequencing and annotation.</title>
        <authorList>
            <consortium name="The Broad Institute Genomics Platform"/>
            <consortium name="The Broad Institute Genome Sequencing Center for Infectious Disease"/>
            <person name="Wu L."/>
            <person name="Ma J."/>
        </authorList>
    </citation>
    <scope>NUCLEOTIDE SEQUENCE [LARGE SCALE GENOMIC DNA]</scope>
    <source>
        <strain evidence="2">CGMCC 1.10188</strain>
    </source>
</reference>